<name>A0A9D3AK94_9FIRM</name>
<reference evidence="1" key="1">
    <citation type="journal article" date="2021" name="PeerJ">
        <title>Extensive microbial diversity within the chicken gut microbiome revealed by metagenomics and culture.</title>
        <authorList>
            <person name="Gilroy R."/>
            <person name="Ravi A."/>
            <person name="Getino M."/>
            <person name="Pursley I."/>
            <person name="Horton D.L."/>
            <person name="Alikhan N.F."/>
            <person name="Baker D."/>
            <person name="Gharbi K."/>
            <person name="Hall N."/>
            <person name="Watson M."/>
            <person name="Adriaenssens E.M."/>
            <person name="Foster-Nyarko E."/>
            <person name="Jarju S."/>
            <person name="Secka A."/>
            <person name="Antonio M."/>
            <person name="Oren A."/>
            <person name="Chaudhuri R.R."/>
            <person name="La Ragione R."/>
            <person name="Hildebrand F."/>
            <person name="Pallen M.J."/>
        </authorList>
    </citation>
    <scope>NUCLEOTIDE SEQUENCE</scope>
    <source>
        <strain evidence="1">USAMLcec4-12693</strain>
    </source>
</reference>
<dbReference type="SUPFAM" id="SSF51126">
    <property type="entry name" value="Pectin lyase-like"/>
    <property type="match status" value="1"/>
</dbReference>
<organism evidence="1 2">
    <name type="scientific">Merdimonas faecis</name>
    <dbReference type="NCBI Taxonomy" id="1653435"/>
    <lineage>
        <taxon>Bacteria</taxon>
        <taxon>Bacillati</taxon>
        <taxon>Bacillota</taxon>
        <taxon>Clostridia</taxon>
        <taxon>Lachnospirales</taxon>
        <taxon>Lachnospiraceae</taxon>
        <taxon>Merdimonas</taxon>
    </lineage>
</organism>
<evidence type="ECO:0000313" key="2">
    <source>
        <dbReference type="Proteomes" id="UP000813420"/>
    </source>
</evidence>
<sequence>MDGERVYYVSALHGDDRNDGLTEKTPFRTLKMVSRQKRRPGDKILLERGSVFEREYLHIFGGGTKDHPVVIDAYGEGSAPVIAAEGNGLWYQNYGGPLDSPVHVWKGYVSSAVLLYDAEYITVKNLEITNQGLLEGETLRQGDRMNRTGVSVIAKNKGTLHQIELAELYVHDVNGNVYDKHLNNGGIYISALQPDNEEETGIARYDGIHIHHCTVERCRRWGVAAGYTYQHGRFTTLELPDEIVSTYGSTNVVIEYNHIRDIGGDSITPMYCFRPLVQCNISENAALDMNSSVYTEAGEREGMVAAAIWPWKCKTALFQYNEASYTRFNQDGEAWDADSGDGTIYQYNYSHDNEGGCVMFCEGESVNNIFRHNISVNDGLEKSGVITPVRNVDAHISDNTFIIPEGVPFIRTGMSEGGMLVENNVIINKSEEARTEDWHHQTEKAVYRGNLYGNYANVPEDDGQAQAKDRTEAKEWIKGEAGIKLYERQTGNRPDIGARFAPNKKAELIKNL</sequence>
<comment type="caution">
    <text evidence="1">The sequence shown here is derived from an EMBL/GenBank/DDBJ whole genome shotgun (WGS) entry which is preliminary data.</text>
</comment>
<dbReference type="Proteomes" id="UP000813420">
    <property type="component" value="Unassembled WGS sequence"/>
</dbReference>
<reference evidence="1" key="2">
    <citation type="submission" date="2021-09" db="EMBL/GenBank/DDBJ databases">
        <authorList>
            <person name="Gilroy R."/>
        </authorList>
    </citation>
    <scope>NUCLEOTIDE SEQUENCE</scope>
    <source>
        <strain evidence="1">USAMLcec4-12693</strain>
    </source>
</reference>
<evidence type="ECO:0000313" key="1">
    <source>
        <dbReference type="EMBL" id="HJH50598.1"/>
    </source>
</evidence>
<protein>
    <submittedName>
        <fullName evidence="1">Polyhydroxyalkanoate depolymerase</fullName>
    </submittedName>
</protein>
<dbReference type="EMBL" id="DYXE01000086">
    <property type="protein sequence ID" value="HJH50598.1"/>
    <property type="molecule type" value="Genomic_DNA"/>
</dbReference>
<dbReference type="InterPro" id="IPR011050">
    <property type="entry name" value="Pectin_lyase_fold/virulence"/>
</dbReference>
<accession>A0A9D3AK94</accession>
<gene>
    <name evidence="1" type="ORF">K8V39_10070</name>
</gene>
<proteinExistence type="predicted"/>
<dbReference type="InterPro" id="IPR012334">
    <property type="entry name" value="Pectin_lyas_fold"/>
</dbReference>
<dbReference type="RefSeq" id="WP_277272403.1">
    <property type="nucleotide sequence ID" value="NZ_DYXE01000086.1"/>
</dbReference>
<dbReference type="Gene3D" id="2.160.20.10">
    <property type="entry name" value="Single-stranded right-handed beta-helix, Pectin lyase-like"/>
    <property type="match status" value="1"/>
</dbReference>
<dbReference type="AlphaFoldDB" id="A0A9D3AK94"/>